<feature type="transmembrane region" description="Helical" evidence="1">
    <location>
        <begin position="48"/>
        <end position="68"/>
    </location>
</feature>
<proteinExistence type="predicted"/>
<feature type="transmembrane region" description="Helical" evidence="1">
    <location>
        <begin position="12"/>
        <end position="36"/>
    </location>
</feature>
<dbReference type="AlphaFoldDB" id="A0A0N0VJH0"/>
<dbReference type="PATRIC" id="fig|50340.43.peg.1318"/>
<dbReference type="OrthoDB" id="6674570at2"/>
<dbReference type="Proteomes" id="UP000037931">
    <property type="component" value="Unassembled WGS sequence"/>
</dbReference>
<dbReference type="STRING" id="50340.PF66_04013"/>
<evidence type="ECO:0000313" key="3">
    <source>
        <dbReference type="Proteomes" id="UP000037931"/>
    </source>
</evidence>
<keyword evidence="1" id="KW-0472">Membrane</keyword>
<protein>
    <submittedName>
        <fullName evidence="2">Uncharacterized protein</fullName>
    </submittedName>
</protein>
<dbReference type="RefSeq" id="WP_054063590.1">
    <property type="nucleotide sequence ID" value="NZ_JSYZ01000015.1"/>
</dbReference>
<comment type="caution">
    <text evidence="2">The sequence shown here is derived from an EMBL/GenBank/DDBJ whole genome shotgun (WGS) entry which is preliminary data.</text>
</comment>
<keyword evidence="3" id="KW-1185">Reference proteome</keyword>
<keyword evidence="1" id="KW-1133">Transmembrane helix</keyword>
<name>A0A0N0VJH0_9PSED</name>
<evidence type="ECO:0000256" key="1">
    <source>
        <dbReference type="SAM" id="Phobius"/>
    </source>
</evidence>
<organism evidence="2 3">
    <name type="scientific">Pseudomonas asplenii</name>
    <dbReference type="NCBI Taxonomy" id="53407"/>
    <lineage>
        <taxon>Bacteria</taxon>
        <taxon>Pseudomonadati</taxon>
        <taxon>Pseudomonadota</taxon>
        <taxon>Gammaproteobacteria</taxon>
        <taxon>Pseudomonadales</taxon>
        <taxon>Pseudomonadaceae</taxon>
        <taxon>Pseudomonas</taxon>
    </lineage>
</organism>
<evidence type="ECO:0000313" key="2">
    <source>
        <dbReference type="EMBL" id="KPA89567.1"/>
    </source>
</evidence>
<accession>A0A0N0VJH0</accession>
<reference evidence="2 3" key="1">
    <citation type="journal article" date="2015" name="PLoS ONE">
        <title>Rice-Infecting Pseudomonas Genomes Are Highly Accessorized and Harbor Multiple Putative Virulence Mechanisms to Cause Sheath Brown Rot.</title>
        <authorList>
            <person name="Quibod I.L."/>
            <person name="Grande G."/>
            <person name="Oreiro E.G."/>
            <person name="Borja F.N."/>
            <person name="Dossa G.S."/>
            <person name="Mauleon R."/>
            <person name="Cruz C.V."/>
            <person name="Oliva R."/>
        </authorList>
    </citation>
    <scope>NUCLEOTIDE SEQUENCE [LARGE SCALE GENOMIC DNA]</scope>
    <source>
        <strain evidence="2 3">IRRI 6609</strain>
    </source>
</reference>
<keyword evidence="1" id="KW-0812">Transmembrane</keyword>
<sequence length="342" mass="37896">MIFGPDPSAILFIFLLAALAVVSTIGLLWVLVALLFARTRRHLRRNPWRYGCLIVPGLIFAGLGGAMLREFQRLDAASEAERQALNPRLQAELRLGELSFPAGSQAHLGTLDPEDWQGKPQAHGLDSLKSIELAAPIEIRGMPVSAIDFSPGYSDSSVRLEHDQVIQDWPCAAGTWASFRREAQDTYRPSRWRFKECALVPGVGVAGVTWPAGTVLHGDREGWMLRAEDADNLDIALDGLHLSSLRMYLDSQRRTERWDGQLARSTTLGEWLYPQGTRVRGDERGAWLFSPTGEQDAINRRTGEQIAEGHSILQRRGDAAPVSIKPNSEVGVIDWFVLTPAK</sequence>
<dbReference type="EMBL" id="JSYZ01000015">
    <property type="protein sequence ID" value="KPA89567.1"/>
    <property type="molecule type" value="Genomic_DNA"/>
</dbReference>
<gene>
    <name evidence="2" type="ORF">PF66_04013</name>
</gene>